<dbReference type="GO" id="GO:0005524">
    <property type="term" value="F:ATP binding"/>
    <property type="evidence" value="ECO:0007669"/>
    <property type="project" value="UniProtKB-KW"/>
</dbReference>
<keyword evidence="7" id="KW-1185">Reference proteome</keyword>
<accession>A0A3D9Q3I0</accession>
<evidence type="ECO:0000313" key="7">
    <source>
        <dbReference type="Proteomes" id="UP000256304"/>
    </source>
</evidence>
<dbReference type="Proteomes" id="UP000256304">
    <property type="component" value="Unassembled WGS sequence"/>
</dbReference>
<feature type="domain" description="ABC transporter" evidence="5">
    <location>
        <begin position="337"/>
        <end position="549"/>
    </location>
</feature>
<dbReference type="PROSITE" id="PS00211">
    <property type="entry name" value="ABC_TRANSPORTER_1"/>
    <property type="match status" value="2"/>
</dbReference>
<dbReference type="Gene3D" id="3.40.50.300">
    <property type="entry name" value="P-loop containing nucleotide triphosphate hydrolases"/>
    <property type="match status" value="2"/>
</dbReference>
<dbReference type="FunFam" id="3.40.50.300:FF:000011">
    <property type="entry name" value="Putative ABC transporter ATP-binding component"/>
    <property type="match status" value="1"/>
</dbReference>
<dbReference type="SUPFAM" id="SSF52540">
    <property type="entry name" value="P-loop containing nucleoside triphosphate hydrolases"/>
    <property type="match status" value="2"/>
</dbReference>
<evidence type="ECO:0000259" key="5">
    <source>
        <dbReference type="PROSITE" id="PS50893"/>
    </source>
</evidence>
<keyword evidence="1" id="KW-0547">Nucleotide-binding</keyword>
<feature type="coiled-coil region" evidence="3">
    <location>
        <begin position="252"/>
        <end position="286"/>
    </location>
</feature>
<dbReference type="InterPro" id="IPR017871">
    <property type="entry name" value="ABC_transporter-like_CS"/>
</dbReference>
<dbReference type="GO" id="GO:0016887">
    <property type="term" value="F:ATP hydrolysis activity"/>
    <property type="evidence" value="ECO:0007669"/>
    <property type="project" value="InterPro"/>
</dbReference>
<comment type="caution">
    <text evidence="6">The sequence shown here is derived from an EMBL/GenBank/DDBJ whole genome shotgun (WGS) entry which is preliminary data.</text>
</comment>
<dbReference type="InterPro" id="IPR032781">
    <property type="entry name" value="ABC_tran_Xtn"/>
</dbReference>
<dbReference type="PANTHER" id="PTHR42855:SF2">
    <property type="entry name" value="DRUG RESISTANCE ABC TRANSPORTER,ATP-BINDING PROTEIN"/>
    <property type="match status" value="1"/>
</dbReference>
<feature type="region of interest" description="Disordered" evidence="4">
    <location>
        <begin position="566"/>
        <end position="586"/>
    </location>
</feature>
<protein>
    <submittedName>
        <fullName evidence="6">ATPase subunit of ABC transporter with duplicated ATPase domains</fullName>
    </submittedName>
</protein>
<dbReference type="PANTHER" id="PTHR42855">
    <property type="entry name" value="ABC TRANSPORTER ATP-BINDING SUBUNIT"/>
    <property type="match status" value="1"/>
</dbReference>
<evidence type="ECO:0000256" key="2">
    <source>
        <dbReference type="ARBA" id="ARBA00022840"/>
    </source>
</evidence>
<evidence type="ECO:0000256" key="4">
    <source>
        <dbReference type="SAM" id="MobiDB-lite"/>
    </source>
</evidence>
<dbReference type="InterPro" id="IPR051309">
    <property type="entry name" value="ABCF_ATPase"/>
</dbReference>
<proteinExistence type="predicted"/>
<feature type="coiled-coil region" evidence="3">
    <location>
        <begin position="590"/>
        <end position="617"/>
    </location>
</feature>
<dbReference type="PROSITE" id="PS50893">
    <property type="entry name" value="ABC_TRANSPORTER_2"/>
    <property type="match status" value="2"/>
</dbReference>
<dbReference type="InterPro" id="IPR003439">
    <property type="entry name" value="ABC_transporter-like_ATP-bd"/>
</dbReference>
<gene>
    <name evidence="6" type="ORF">A8990_16710</name>
</gene>
<dbReference type="RefSeq" id="WP_116192725.1">
    <property type="nucleotide sequence ID" value="NZ_QTTN01000067.1"/>
</dbReference>
<dbReference type="Pfam" id="PF12848">
    <property type="entry name" value="ABC_tran_Xtn"/>
    <property type="match status" value="1"/>
</dbReference>
<keyword evidence="3" id="KW-0175">Coiled coil</keyword>
<dbReference type="AlphaFoldDB" id="A0A3D9Q3I0"/>
<dbReference type="InterPro" id="IPR003593">
    <property type="entry name" value="AAA+_ATPase"/>
</dbReference>
<keyword evidence="2" id="KW-0067">ATP-binding</keyword>
<evidence type="ECO:0000256" key="3">
    <source>
        <dbReference type="SAM" id="Coils"/>
    </source>
</evidence>
<dbReference type="OrthoDB" id="9762369at2"/>
<feature type="domain" description="ABC transporter" evidence="5">
    <location>
        <begin position="4"/>
        <end position="263"/>
    </location>
</feature>
<dbReference type="CDD" id="cd03221">
    <property type="entry name" value="ABCF_EF-3"/>
    <property type="match status" value="2"/>
</dbReference>
<dbReference type="EMBL" id="QTTN01000067">
    <property type="protein sequence ID" value="REE55464.1"/>
    <property type="molecule type" value="Genomic_DNA"/>
</dbReference>
<dbReference type="InterPro" id="IPR027417">
    <property type="entry name" value="P-loop_NTPase"/>
</dbReference>
<organism evidence="6 7">
    <name type="scientific">Paenibacillus taihuensis</name>
    <dbReference type="NCBI Taxonomy" id="1156355"/>
    <lineage>
        <taxon>Bacteria</taxon>
        <taxon>Bacillati</taxon>
        <taxon>Bacillota</taxon>
        <taxon>Bacilli</taxon>
        <taxon>Bacillales</taxon>
        <taxon>Paenibacillaceae</taxon>
        <taxon>Paenibacillus</taxon>
    </lineage>
</organism>
<evidence type="ECO:0000256" key="1">
    <source>
        <dbReference type="ARBA" id="ARBA00022741"/>
    </source>
</evidence>
<dbReference type="NCBIfam" id="NF000355">
    <property type="entry name" value="ribo_prot_ABC_F"/>
    <property type="match status" value="1"/>
</dbReference>
<name>A0A3D9Q3I0_9BACL</name>
<dbReference type="SMART" id="SM00382">
    <property type="entry name" value="AAA"/>
    <property type="match status" value="2"/>
</dbReference>
<dbReference type="Pfam" id="PF00005">
    <property type="entry name" value="ABC_tran"/>
    <property type="match status" value="2"/>
</dbReference>
<sequence>MIIINGQHIKKYYGANLVLEDVTFEIQEKERIGLVGRNGSGKSTLISLIARLSKPDEGLLTIRKELRIGYLAQIPAHWDDGTVYDVLASSCKELLECKEKMTQLEQQMSDPDTASDSKRLERLLADYAKLQERFQTEGGYELDARIDTVANGLQIPKAMYERSYASLSGGEKTKIGLAALLISGPELLLLDEPTNHLDLQSVAWLESYLNSYDGACLVVSHDRAFLDNVVSKIIDLEDGEATSYHGNYSRYVKEKEERLLQQFAQYQEQQKQIKKMKDSIKQLTEWGRNSGNEKFFKRAFSMQKALDRMEKVKRPVLDPKSAEFQLKPEDRSGKRVVTLSGVSKRYGSKVLLNEADGMLLYGDKIMLLGRNGTGKTTLFKMIIGDEAADDGAIEVGARVEIGYLAQQEYPADDKKSVLAYFREQAAMEEGEARSHLARYLFYGASVFKGVSQLSGGEWTRLRLALLILKKPNLLLLDEPTNHMDIAAREALEEALEEFPGTILAISHDRYFINKLASHIWELRSGQIHVFTGNYENYAEKREELLDREASTQASVQQHKEPAAAATAATAAHSAKQTLQNKQGKAGRVDEEKLEAHIEQAEKQLAMLDAELLEGASQTQGDTAELTRRWMQREELQQQLNELYENWAAK</sequence>
<reference evidence="6 7" key="1">
    <citation type="submission" date="2018-08" db="EMBL/GenBank/DDBJ databases">
        <title>Genomic Encyclopedia of Type Strains, Phase III (KMG-III): the genomes of soil and plant-associated and newly described type strains.</title>
        <authorList>
            <person name="Whitman W."/>
        </authorList>
    </citation>
    <scope>NUCLEOTIDE SEQUENCE [LARGE SCALE GENOMIC DNA]</scope>
    <source>
        <strain evidence="6 7">CGMCC 1.10966</strain>
    </source>
</reference>
<evidence type="ECO:0000313" key="6">
    <source>
        <dbReference type="EMBL" id="REE55464.1"/>
    </source>
</evidence>